<accession>A0AAV4P1V7</accession>
<evidence type="ECO:0000256" key="1">
    <source>
        <dbReference type="SAM" id="Phobius"/>
    </source>
</evidence>
<dbReference type="EMBL" id="BPLR01021460">
    <property type="protein sequence ID" value="GIX89894.1"/>
    <property type="molecule type" value="Genomic_DNA"/>
</dbReference>
<keyword evidence="3" id="KW-1185">Reference proteome</keyword>
<sequence>MKLDFEHLRSPCSNVRTNPVPVSGISIGIAYVEILIYFVAISIYYQCHYITALTYTKKNFYLLFKNTSPYPIAPELIIILEAGCVLTIPGGIFLIKICCPQVPELFSKDLNKLQMRGGVGGVLVPGRLNP</sequence>
<proteinExistence type="predicted"/>
<keyword evidence="1" id="KW-1133">Transmembrane helix</keyword>
<organism evidence="2 3">
    <name type="scientific">Caerostris extrusa</name>
    <name type="common">Bark spider</name>
    <name type="synonym">Caerostris bankana</name>
    <dbReference type="NCBI Taxonomy" id="172846"/>
    <lineage>
        <taxon>Eukaryota</taxon>
        <taxon>Metazoa</taxon>
        <taxon>Ecdysozoa</taxon>
        <taxon>Arthropoda</taxon>
        <taxon>Chelicerata</taxon>
        <taxon>Arachnida</taxon>
        <taxon>Araneae</taxon>
        <taxon>Araneomorphae</taxon>
        <taxon>Entelegynae</taxon>
        <taxon>Araneoidea</taxon>
        <taxon>Araneidae</taxon>
        <taxon>Caerostris</taxon>
    </lineage>
</organism>
<keyword evidence="1" id="KW-0472">Membrane</keyword>
<evidence type="ECO:0000313" key="2">
    <source>
        <dbReference type="EMBL" id="GIX89894.1"/>
    </source>
</evidence>
<feature type="transmembrane region" description="Helical" evidence="1">
    <location>
        <begin position="20"/>
        <end position="45"/>
    </location>
</feature>
<protein>
    <submittedName>
        <fullName evidence="2">Uncharacterized protein</fullName>
    </submittedName>
</protein>
<dbReference type="AlphaFoldDB" id="A0AAV4P1V7"/>
<name>A0AAV4P1V7_CAEEX</name>
<keyword evidence="1" id="KW-0812">Transmembrane</keyword>
<dbReference type="Proteomes" id="UP001054945">
    <property type="component" value="Unassembled WGS sequence"/>
</dbReference>
<comment type="caution">
    <text evidence="2">The sequence shown here is derived from an EMBL/GenBank/DDBJ whole genome shotgun (WGS) entry which is preliminary data.</text>
</comment>
<evidence type="ECO:0000313" key="3">
    <source>
        <dbReference type="Proteomes" id="UP001054945"/>
    </source>
</evidence>
<gene>
    <name evidence="2" type="ORF">CEXT_346701</name>
</gene>
<reference evidence="2 3" key="1">
    <citation type="submission" date="2021-06" db="EMBL/GenBank/DDBJ databases">
        <title>Caerostris extrusa draft genome.</title>
        <authorList>
            <person name="Kono N."/>
            <person name="Arakawa K."/>
        </authorList>
    </citation>
    <scope>NUCLEOTIDE SEQUENCE [LARGE SCALE GENOMIC DNA]</scope>
</reference>